<feature type="region of interest" description="Disordered" evidence="2">
    <location>
        <begin position="238"/>
        <end position="281"/>
    </location>
</feature>
<reference evidence="3" key="2">
    <citation type="submission" date="2025-09" db="UniProtKB">
        <authorList>
            <consortium name="Ensembl"/>
        </authorList>
    </citation>
    <scope>IDENTIFICATION</scope>
</reference>
<sequence>MEDQEEDLSPTGFGPLFIREEKGDTDGSIVEQSDGNQNPKGQNFTGKPGKQSKPYLQEMDVLLKSCEKLTGIPFRSRHIEGYSEASLSKSSRNRGKEEVRTETHVEAASSPQDSRSSCYIDTHMDRTETKAEWTESQNLGTVIHRHGMSYHSEMPLSSVGNNLSASMLECEGQLLGMLAMLESCMEEAGMEFEPQDQAADAGQDYVHIRKDPQHPTVTVLTEDQPESQTLLPMNADSFGKGNNASEAGETGKAINSTRKRSTHDHLVGCSKERPDKQSNLEVDQRPDFLFSDLQAPLEQANQDPKICGETSNGQRFNEEIETIEDIAKAGTDDTNVTEERHKTDLESDMNRLRSQMEDCIEEVHWLEKRRKELLLEVLQLRGPRDEEDVERGNRDEEETEESIDRKAVELFNILRTEEEGRREERKREIQGLREERAEEERKTWKVNLERQGLQDELRRLKRKLFAVARDCAQSQATLNNQRCDVELLKTEEEKLKSLVLQLTEESCQLRSDQQEQVLELEVELHRRSSGQTSNTQEDLTECRRNSCGDVQQYVQGGLKALEDRYEPILEALLKRKEAAAGALAKAKEQSQELRVQVKPMREEIQKLELERTCLEERLKLTYMQRQEDAVRHKEVVHFLEEKIRELRTELEIQKRKTKEMEELRENLTKQLLLYRTPTEDHNSCDQQDRT</sequence>
<dbReference type="OrthoDB" id="8842296at2759"/>
<dbReference type="KEGG" id="pmei:106932998"/>
<dbReference type="InterPro" id="IPR027702">
    <property type="entry name" value="Syncoilin"/>
</dbReference>
<dbReference type="GeneID" id="106932998"/>
<name>A0A3B3WGT4_9TELE</name>
<dbReference type="Proteomes" id="UP000261480">
    <property type="component" value="Unplaced"/>
</dbReference>
<evidence type="ECO:0000313" key="4">
    <source>
        <dbReference type="Proteomes" id="UP000261480"/>
    </source>
</evidence>
<feature type="compositionally biased region" description="Basic and acidic residues" evidence="2">
    <location>
        <begin position="263"/>
        <end position="281"/>
    </location>
</feature>
<reference evidence="3" key="1">
    <citation type="submission" date="2025-08" db="UniProtKB">
        <authorList>
            <consortium name="Ensembl"/>
        </authorList>
    </citation>
    <scope>IDENTIFICATION</scope>
</reference>
<evidence type="ECO:0000256" key="1">
    <source>
        <dbReference type="SAM" id="Coils"/>
    </source>
</evidence>
<keyword evidence="1" id="KW-0175">Coiled coil</keyword>
<feature type="region of interest" description="Disordered" evidence="2">
    <location>
        <begin position="84"/>
        <end position="118"/>
    </location>
</feature>
<dbReference type="PANTHER" id="PTHR47147">
    <property type="entry name" value="SYNCOILIN"/>
    <property type="match status" value="1"/>
</dbReference>
<dbReference type="PANTHER" id="PTHR47147:SF1">
    <property type="entry name" value="SYNCOILIN"/>
    <property type="match status" value="1"/>
</dbReference>
<dbReference type="AlphaFoldDB" id="A0A3B3WGT4"/>
<feature type="coiled-coil region" evidence="1">
    <location>
        <begin position="569"/>
        <end position="670"/>
    </location>
</feature>
<proteinExistence type="predicted"/>
<keyword evidence="4" id="KW-1185">Reference proteome</keyword>
<dbReference type="STRING" id="48701.ENSPMEP00000001789"/>
<accession>A0A3B3WGT4</accession>
<feature type="coiled-coil region" evidence="1">
    <location>
        <begin position="342"/>
        <end position="369"/>
    </location>
</feature>
<evidence type="ECO:0000256" key="2">
    <source>
        <dbReference type="SAM" id="MobiDB-lite"/>
    </source>
</evidence>
<evidence type="ECO:0000313" key="3">
    <source>
        <dbReference type="Ensembl" id="ENSPMEP00000001789.1"/>
    </source>
</evidence>
<dbReference type="CTD" id="81493"/>
<feature type="region of interest" description="Disordered" evidence="2">
    <location>
        <begin position="1"/>
        <end position="53"/>
    </location>
</feature>
<dbReference type="RefSeq" id="XP_014867487.1">
    <property type="nucleotide sequence ID" value="XM_015012001.1"/>
</dbReference>
<organism evidence="3 4">
    <name type="scientific">Poecilia mexicana</name>
    <dbReference type="NCBI Taxonomy" id="48701"/>
    <lineage>
        <taxon>Eukaryota</taxon>
        <taxon>Metazoa</taxon>
        <taxon>Chordata</taxon>
        <taxon>Craniata</taxon>
        <taxon>Vertebrata</taxon>
        <taxon>Euteleostomi</taxon>
        <taxon>Actinopterygii</taxon>
        <taxon>Neopterygii</taxon>
        <taxon>Teleostei</taxon>
        <taxon>Neoteleostei</taxon>
        <taxon>Acanthomorphata</taxon>
        <taxon>Ovalentaria</taxon>
        <taxon>Atherinomorphae</taxon>
        <taxon>Cyprinodontiformes</taxon>
        <taxon>Poeciliidae</taxon>
        <taxon>Poeciliinae</taxon>
        <taxon>Poecilia</taxon>
    </lineage>
</organism>
<feature type="compositionally biased region" description="Polar residues" evidence="2">
    <location>
        <begin position="109"/>
        <end position="118"/>
    </location>
</feature>
<feature type="compositionally biased region" description="Basic and acidic residues" evidence="2">
    <location>
        <begin position="94"/>
        <end position="105"/>
    </location>
</feature>
<evidence type="ECO:0008006" key="5">
    <source>
        <dbReference type="Google" id="ProtNLM"/>
    </source>
</evidence>
<feature type="coiled-coil region" evidence="1">
    <location>
        <begin position="415"/>
        <end position="505"/>
    </location>
</feature>
<dbReference type="Ensembl" id="ENSPMET00000013607.1">
    <property type="protein sequence ID" value="ENSPMEP00000001789.1"/>
    <property type="gene ID" value="ENSPMEG00000002760.1"/>
</dbReference>
<protein>
    <recommendedName>
        <fullName evidence="5">Syncoilin, intermediate filament protein</fullName>
    </recommendedName>
</protein>
<feature type="compositionally biased region" description="Polar residues" evidence="2">
    <location>
        <begin position="30"/>
        <end position="45"/>
    </location>
</feature>
<dbReference type="GO" id="GO:0005882">
    <property type="term" value="C:intermediate filament"/>
    <property type="evidence" value="ECO:0007669"/>
    <property type="project" value="InterPro"/>
</dbReference>